<organism evidence="3 4">
    <name type="scientific">Chitinilyticum piscinae</name>
    <dbReference type="NCBI Taxonomy" id="2866724"/>
    <lineage>
        <taxon>Bacteria</taxon>
        <taxon>Pseudomonadati</taxon>
        <taxon>Pseudomonadota</taxon>
        <taxon>Betaproteobacteria</taxon>
        <taxon>Neisseriales</taxon>
        <taxon>Chitinibacteraceae</taxon>
        <taxon>Chitinilyticum</taxon>
    </lineage>
</organism>
<gene>
    <name evidence="3" type="ORF">INR99_10605</name>
</gene>
<evidence type="ECO:0000313" key="4">
    <source>
        <dbReference type="Proteomes" id="UP000604481"/>
    </source>
</evidence>
<dbReference type="EMBL" id="JADFUA010000005">
    <property type="protein sequence ID" value="MBE9609801.1"/>
    <property type="molecule type" value="Genomic_DNA"/>
</dbReference>
<feature type="domain" description="Solute-binding protein family 3/N-terminal" evidence="2">
    <location>
        <begin position="22"/>
        <end position="240"/>
    </location>
</feature>
<evidence type="ECO:0000313" key="3">
    <source>
        <dbReference type="EMBL" id="MBE9609801.1"/>
    </source>
</evidence>
<feature type="chain" id="PRO_5035277443" evidence="1">
    <location>
        <begin position="18"/>
        <end position="245"/>
    </location>
</feature>
<dbReference type="Pfam" id="PF00497">
    <property type="entry name" value="SBP_bac_3"/>
    <property type="match status" value="1"/>
</dbReference>
<dbReference type="AlphaFoldDB" id="A0A8J7FSB9"/>
<dbReference type="Gene3D" id="3.40.190.10">
    <property type="entry name" value="Periplasmic binding protein-like II"/>
    <property type="match status" value="2"/>
</dbReference>
<keyword evidence="4" id="KW-1185">Reference proteome</keyword>
<dbReference type="InterPro" id="IPR001638">
    <property type="entry name" value="Solute-binding_3/MltF_N"/>
</dbReference>
<dbReference type="RefSeq" id="WP_194116322.1">
    <property type="nucleotide sequence ID" value="NZ_JADFUA010000005.1"/>
</dbReference>
<protein>
    <submittedName>
        <fullName evidence="3">Transporter substrate-binding domain-containing protein</fullName>
    </submittedName>
</protein>
<accession>A0A8J7FSB9</accession>
<dbReference type="SUPFAM" id="SSF53850">
    <property type="entry name" value="Periplasmic binding protein-like II"/>
    <property type="match status" value="1"/>
</dbReference>
<feature type="signal peptide" evidence="1">
    <location>
        <begin position="1"/>
        <end position="17"/>
    </location>
</feature>
<evidence type="ECO:0000256" key="1">
    <source>
        <dbReference type="SAM" id="SignalP"/>
    </source>
</evidence>
<sequence>MRHWLAPLVLCSALAAAADLQGYTEEFPPFNYLDKGAPAGLANDILDRVMARSGLSIERSSLPWPRAVQMTASSPNSLLYTTVRTPAREAQYRWVGPYDDCDVVLIKLRSRKDLQIGKLEDARNYLVGAVRGAAASQLLQEKQFPARNLTLVSDEEAVLRMLFAGRTDLNAGMFLPHGHLARQLGLPAQEMEVAHILQKGGGCYFAFNSKVDPALFARFEKAFEALRSSGELQQLQLRHGGRKGS</sequence>
<reference evidence="3 4" key="1">
    <citation type="submission" date="2020-10" db="EMBL/GenBank/DDBJ databases">
        <title>The genome sequence of Chitinilyticum litopenaei 4Y14.</title>
        <authorList>
            <person name="Liu Y."/>
        </authorList>
    </citation>
    <scope>NUCLEOTIDE SEQUENCE [LARGE SCALE GENOMIC DNA]</scope>
    <source>
        <strain evidence="3 4">4Y14</strain>
    </source>
</reference>
<dbReference type="Proteomes" id="UP000604481">
    <property type="component" value="Unassembled WGS sequence"/>
</dbReference>
<dbReference type="PANTHER" id="PTHR38834">
    <property type="entry name" value="PERIPLASMIC SUBSTRATE BINDING PROTEIN FAMILY 3"/>
    <property type="match status" value="1"/>
</dbReference>
<comment type="caution">
    <text evidence="3">The sequence shown here is derived from an EMBL/GenBank/DDBJ whole genome shotgun (WGS) entry which is preliminary data.</text>
</comment>
<proteinExistence type="predicted"/>
<evidence type="ECO:0000259" key="2">
    <source>
        <dbReference type="Pfam" id="PF00497"/>
    </source>
</evidence>
<dbReference type="PANTHER" id="PTHR38834:SF3">
    <property type="entry name" value="SOLUTE-BINDING PROTEIN FAMILY 3_N-TERMINAL DOMAIN-CONTAINING PROTEIN"/>
    <property type="match status" value="1"/>
</dbReference>
<name>A0A8J7FSB9_9NEIS</name>
<keyword evidence="1" id="KW-0732">Signal</keyword>